<dbReference type="Proteomes" id="UP000593566">
    <property type="component" value="Unassembled WGS sequence"/>
</dbReference>
<organism evidence="2 3">
    <name type="scientific">Letharia lupina</name>
    <dbReference type="NCBI Taxonomy" id="560253"/>
    <lineage>
        <taxon>Eukaryota</taxon>
        <taxon>Fungi</taxon>
        <taxon>Dikarya</taxon>
        <taxon>Ascomycota</taxon>
        <taxon>Pezizomycotina</taxon>
        <taxon>Lecanoromycetes</taxon>
        <taxon>OSLEUM clade</taxon>
        <taxon>Lecanoromycetidae</taxon>
        <taxon>Lecanorales</taxon>
        <taxon>Lecanorineae</taxon>
        <taxon>Parmeliaceae</taxon>
        <taxon>Letharia</taxon>
    </lineage>
</organism>
<evidence type="ECO:0000313" key="3">
    <source>
        <dbReference type="Proteomes" id="UP000593566"/>
    </source>
</evidence>
<dbReference type="RefSeq" id="XP_037148163.1">
    <property type="nucleotide sequence ID" value="XM_037296181.1"/>
</dbReference>
<dbReference type="GeneID" id="59333676"/>
<sequence length="627" mass="69867">MPAALFSTLVNHASFAGATPVSNQPTSNMTFSNVNNQANRDNGFQILADGTQDLAALVGLFATDGVERYTIDYTRGFLPPVTAPLSLLGLLGYVRALLKLSLGIDFCERTGFSTTSLRSFAGVRRRDVAQSERIIEVHYLERTITASSVEWKIVKTVPHTQESMPLIAGGGKRALRDRRAYDPSFSIAMCSLARSGSTARLALGMCGLCLMLTASLSSFMIVMFAAPWTWARFFACVGLPASVLAGGLPWCWVYITEHLPFESSDWFRSDWKNGTTLVARSADVPGKSLMRKNHFAYFARDDHFYIFDCRAVSASGLRAIRMASSCAAICITVAYVCQYIELRSASAKQSGLWLGIQGILAIIRILAWDWAPKILGFSTEVDIRWTDQRDLIFKDSLTELEITLCWSSVPYTAPNVIWETKNESKAERGNPSQAPSLPRWLVSKIDSVRLVDAFGLWNRLRGRVTIASDFYQLRDASAHWDMPDYIFVRWLQLRCRAYGHNIGCMASKRRMGVGAWVCRIIQDMDGNLHMIPGISLHVYSEDRKVAPSDEMIFFSHFDDPELNILCFPRKHANETEKLYQGIGGLPNDHRAMPGLAKRALEPFYQQIVGELWAEMLSALGVLGLAGT</sequence>
<accession>A0A8H6C852</accession>
<keyword evidence="3" id="KW-1185">Reference proteome</keyword>
<gene>
    <name evidence="2" type="ORF">HO133_005270</name>
</gene>
<keyword evidence="1" id="KW-0472">Membrane</keyword>
<comment type="caution">
    <text evidence="2">The sequence shown here is derived from an EMBL/GenBank/DDBJ whole genome shotgun (WGS) entry which is preliminary data.</text>
</comment>
<feature type="transmembrane region" description="Helical" evidence="1">
    <location>
        <begin position="233"/>
        <end position="255"/>
    </location>
</feature>
<keyword evidence="1" id="KW-0812">Transmembrane</keyword>
<reference evidence="2 3" key="1">
    <citation type="journal article" date="2020" name="Genomics">
        <title>Complete, high-quality genomes from long-read metagenomic sequencing of two wolf lichen thalli reveals enigmatic genome architecture.</title>
        <authorList>
            <person name="McKenzie S.K."/>
            <person name="Walston R.F."/>
            <person name="Allen J.L."/>
        </authorList>
    </citation>
    <scope>NUCLEOTIDE SEQUENCE [LARGE SCALE GENOMIC DNA]</scope>
    <source>
        <strain evidence="2">WasteWater1</strain>
    </source>
</reference>
<evidence type="ECO:0000313" key="2">
    <source>
        <dbReference type="EMBL" id="KAF6218728.1"/>
    </source>
</evidence>
<keyword evidence="1" id="KW-1133">Transmembrane helix</keyword>
<proteinExistence type="predicted"/>
<feature type="transmembrane region" description="Helical" evidence="1">
    <location>
        <begin position="320"/>
        <end position="340"/>
    </location>
</feature>
<feature type="transmembrane region" description="Helical" evidence="1">
    <location>
        <begin position="352"/>
        <end position="371"/>
    </location>
</feature>
<name>A0A8H6C852_9LECA</name>
<dbReference type="EMBL" id="JACCJB010000021">
    <property type="protein sequence ID" value="KAF6218728.1"/>
    <property type="molecule type" value="Genomic_DNA"/>
</dbReference>
<protein>
    <submittedName>
        <fullName evidence="2">Uncharacterized protein</fullName>
    </submittedName>
</protein>
<feature type="transmembrane region" description="Helical" evidence="1">
    <location>
        <begin position="201"/>
        <end position="226"/>
    </location>
</feature>
<evidence type="ECO:0000256" key="1">
    <source>
        <dbReference type="SAM" id="Phobius"/>
    </source>
</evidence>
<dbReference type="AlphaFoldDB" id="A0A8H6C852"/>